<dbReference type="GO" id="GO:0003677">
    <property type="term" value="F:DNA binding"/>
    <property type="evidence" value="ECO:0007669"/>
    <property type="project" value="UniProtKB-KW"/>
</dbReference>
<dbReference type="Gene3D" id="3.30.310.10">
    <property type="entry name" value="TATA-Binding Protein"/>
    <property type="match status" value="2"/>
</dbReference>
<reference evidence="6" key="1">
    <citation type="submission" date="2022-11" db="UniProtKB">
        <authorList>
            <consortium name="WormBaseParasite"/>
        </authorList>
    </citation>
    <scope>IDENTIFICATION</scope>
</reference>
<evidence type="ECO:0000256" key="3">
    <source>
        <dbReference type="ARBA" id="ARBA00023163"/>
    </source>
</evidence>
<dbReference type="Proteomes" id="UP000887578">
    <property type="component" value="Unplaced"/>
</dbReference>
<dbReference type="PANTHER" id="PTHR10126">
    <property type="entry name" value="TATA-BOX BINDING PROTEIN"/>
    <property type="match status" value="1"/>
</dbReference>
<dbReference type="SUPFAM" id="SSF55945">
    <property type="entry name" value="TATA-box binding protein-like"/>
    <property type="match status" value="2"/>
</dbReference>
<evidence type="ECO:0000256" key="1">
    <source>
        <dbReference type="ARBA" id="ARBA00005560"/>
    </source>
</evidence>
<evidence type="ECO:0000313" key="5">
    <source>
        <dbReference type="Proteomes" id="UP000887578"/>
    </source>
</evidence>
<dbReference type="GO" id="GO:0006352">
    <property type="term" value="P:DNA-templated transcription initiation"/>
    <property type="evidence" value="ECO:0007669"/>
    <property type="project" value="InterPro"/>
</dbReference>
<evidence type="ECO:0000256" key="2">
    <source>
        <dbReference type="ARBA" id="ARBA00023125"/>
    </source>
</evidence>
<dbReference type="InterPro" id="IPR000814">
    <property type="entry name" value="TBP"/>
</dbReference>
<dbReference type="InterPro" id="IPR012295">
    <property type="entry name" value="TBP_dom_sf"/>
</dbReference>
<keyword evidence="3" id="KW-0804">Transcription</keyword>
<protein>
    <submittedName>
        <fullName evidence="6">TATA box-binding protein-like 1</fullName>
    </submittedName>
</protein>
<feature type="region of interest" description="Disordered" evidence="4">
    <location>
        <begin position="207"/>
        <end position="227"/>
    </location>
</feature>
<sequence length="263" mass="30035">MAPDSSDENNTFSASSAVPQDVMTISINNVVCNYSLPMHIDLRKLALNTWNVSYDRSGSLLTKQKRHPGCHVKIYNSGKVYIVGCKSEAASRQAARAVGREIQKIMGKTDQRICLRKFRINNILATCKFPFGILIDQVNRKYPKETYYEPELTVGLIWRMTEPKASIRIHTTGTIVVTGATSEADVSIAVEKIYDYVKDFQCDSSKTARNTREPRKRKSASNEAEIKRSKQKMDNVFVDDETSVNWFYFPYFPFLFICMHLVF</sequence>
<organism evidence="5 6">
    <name type="scientific">Panagrolaimus davidi</name>
    <dbReference type="NCBI Taxonomy" id="227884"/>
    <lineage>
        <taxon>Eukaryota</taxon>
        <taxon>Metazoa</taxon>
        <taxon>Ecdysozoa</taxon>
        <taxon>Nematoda</taxon>
        <taxon>Chromadorea</taxon>
        <taxon>Rhabditida</taxon>
        <taxon>Tylenchina</taxon>
        <taxon>Panagrolaimomorpha</taxon>
        <taxon>Panagrolaimoidea</taxon>
        <taxon>Panagrolaimidae</taxon>
        <taxon>Panagrolaimus</taxon>
    </lineage>
</organism>
<comment type="similarity">
    <text evidence="1">Belongs to the TBP family.</text>
</comment>
<accession>A0A914R4L5</accession>
<evidence type="ECO:0000256" key="4">
    <source>
        <dbReference type="SAM" id="MobiDB-lite"/>
    </source>
</evidence>
<dbReference type="WBParaSite" id="PDA_v2.g6381.t1">
    <property type="protein sequence ID" value="PDA_v2.g6381.t1"/>
    <property type="gene ID" value="PDA_v2.g6381"/>
</dbReference>
<dbReference type="PRINTS" id="PR00686">
    <property type="entry name" value="TIFACTORIID"/>
</dbReference>
<proteinExistence type="inferred from homology"/>
<keyword evidence="5" id="KW-1185">Reference proteome</keyword>
<dbReference type="AlphaFoldDB" id="A0A914R4L5"/>
<dbReference type="Pfam" id="PF00352">
    <property type="entry name" value="TBP"/>
    <property type="match status" value="2"/>
</dbReference>
<evidence type="ECO:0000313" key="6">
    <source>
        <dbReference type="WBParaSite" id="PDA_v2.g6381.t1"/>
    </source>
</evidence>
<keyword evidence="2" id="KW-0238">DNA-binding</keyword>
<name>A0A914R4L5_9BILA</name>